<evidence type="ECO:0000313" key="8">
    <source>
        <dbReference type="Proteomes" id="UP000076574"/>
    </source>
</evidence>
<feature type="domain" description="PAS fold-3" evidence="6">
    <location>
        <begin position="68"/>
        <end position="155"/>
    </location>
</feature>
<keyword evidence="5" id="KW-0418">Kinase</keyword>
<dbReference type="InterPro" id="IPR035965">
    <property type="entry name" value="PAS-like_dom_sf"/>
</dbReference>
<organism evidence="7 8">
    <name type="scientific">Tardiphaga robiniae</name>
    <dbReference type="NCBI Taxonomy" id="943830"/>
    <lineage>
        <taxon>Bacteria</taxon>
        <taxon>Pseudomonadati</taxon>
        <taxon>Pseudomonadota</taxon>
        <taxon>Alphaproteobacteria</taxon>
        <taxon>Hyphomicrobiales</taxon>
        <taxon>Nitrobacteraceae</taxon>
        <taxon>Tardiphaga</taxon>
    </lineage>
</organism>
<dbReference type="CDD" id="cd00130">
    <property type="entry name" value="PAS"/>
    <property type="match status" value="1"/>
</dbReference>
<evidence type="ECO:0000256" key="4">
    <source>
        <dbReference type="ARBA" id="ARBA00022679"/>
    </source>
</evidence>
<dbReference type="Gene3D" id="3.30.450.20">
    <property type="entry name" value="PAS domain"/>
    <property type="match status" value="1"/>
</dbReference>
<dbReference type="PANTHER" id="PTHR43304">
    <property type="entry name" value="PHYTOCHROME-LIKE PROTEIN CPH1"/>
    <property type="match status" value="1"/>
</dbReference>
<dbReference type="EC" id="2.7.13.3" evidence="2"/>
<dbReference type="InterPro" id="IPR000014">
    <property type="entry name" value="PAS"/>
</dbReference>
<name>A0A163XV88_9BRAD</name>
<proteinExistence type="predicted"/>
<dbReference type="AlphaFoldDB" id="A0A163XV88"/>
<dbReference type="NCBIfam" id="TIGR00229">
    <property type="entry name" value="sensory_box"/>
    <property type="match status" value="1"/>
</dbReference>
<evidence type="ECO:0000256" key="3">
    <source>
        <dbReference type="ARBA" id="ARBA00022553"/>
    </source>
</evidence>
<dbReference type="InterPro" id="IPR013655">
    <property type="entry name" value="PAS_fold_3"/>
</dbReference>
<evidence type="ECO:0000256" key="2">
    <source>
        <dbReference type="ARBA" id="ARBA00012438"/>
    </source>
</evidence>
<reference evidence="7 8" key="1">
    <citation type="submission" date="2016-03" db="EMBL/GenBank/DDBJ databases">
        <title>Microsymbionts genomes from the relict species Vavilovia formosa (Stev.) Fed.</title>
        <authorList>
            <person name="Kopat V."/>
            <person name="Chirak E."/>
            <person name="Kimeklis A."/>
            <person name="Andronov E."/>
        </authorList>
    </citation>
    <scope>NUCLEOTIDE SEQUENCE [LARGE SCALE GENOMIC DNA]</scope>
    <source>
        <strain evidence="7 8">Vaf07</strain>
    </source>
</reference>
<keyword evidence="4" id="KW-0808">Transferase</keyword>
<dbReference type="SUPFAM" id="SSF55785">
    <property type="entry name" value="PYP-like sensor domain (PAS domain)"/>
    <property type="match status" value="1"/>
</dbReference>
<dbReference type="EMBL" id="LVYV01000045">
    <property type="protein sequence ID" value="KZD21418.1"/>
    <property type="molecule type" value="Genomic_DNA"/>
</dbReference>
<dbReference type="Pfam" id="PF08447">
    <property type="entry name" value="PAS_3"/>
    <property type="match status" value="1"/>
</dbReference>
<dbReference type="RefSeq" id="WP_068736524.1">
    <property type="nucleotide sequence ID" value="NZ_LVYV01000045.1"/>
</dbReference>
<sequence length="174" mass="19278">MIVGRPISEICRELAISAQASHQTVLAQILRMASLEAAQSGVRYHDGDSSIQDRLVGTWDWDIANDRVYADSKFARLFGVNADLASRGTPLQDWLDAIHPDDIDDVTAAINRSLTTGQVFSREYRVVSHGDTHWVYARGKCTLDSSGKAVRFPGAIVDITREKIDDHHFSIVPT</sequence>
<dbReference type="Gene3D" id="2.10.70.100">
    <property type="match status" value="1"/>
</dbReference>
<dbReference type="STRING" id="943830.A4A58_13685"/>
<evidence type="ECO:0000313" key="7">
    <source>
        <dbReference type="EMBL" id="KZD21418.1"/>
    </source>
</evidence>
<dbReference type="PANTHER" id="PTHR43304:SF1">
    <property type="entry name" value="PAC DOMAIN-CONTAINING PROTEIN"/>
    <property type="match status" value="1"/>
</dbReference>
<keyword evidence="8" id="KW-1185">Reference proteome</keyword>
<comment type="catalytic activity">
    <reaction evidence="1">
        <text>ATP + protein L-histidine = ADP + protein N-phospho-L-histidine.</text>
        <dbReference type="EC" id="2.7.13.3"/>
    </reaction>
</comment>
<accession>A0A163XV88</accession>
<gene>
    <name evidence="7" type="ORF">A4A58_13685</name>
</gene>
<protein>
    <recommendedName>
        <fullName evidence="2">histidine kinase</fullName>
        <ecNumber evidence="2">2.7.13.3</ecNumber>
    </recommendedName>
</protein>
<keyword evidence="3" id="KW-0597">Phosphoprotein</keyword>
<comment type="caution">
    <text evidence="7">The sequence shown here is derived from an EMBL/GenBank/DDBJ whole genome shotgun (WGS) entry which is preliminary data.</text>
</comment>
<evidence type="ECO:0000256" key="5">
    <source>
        <dbReference type="ARBA" id="ARBA00022777"/>
    </source>
</evidence>
<dbReference type="OrthoDB" id="8003951at2"/>
<dbReference type="InterPro" id="IPR052162">
    <property type="entry name" value="Sensor_kinase/Photoreceptor"/>
</dbReference>
<evidence type="ECO:0000259" key="6">
    <source>
        <dbReference type="Pfam" id="PF08447"/>
    </source>
</evidence>
<dbReference type="Proteomes" id="UP000076574">
    <property type="component" value="Unassembled WGS sequence"/>
</dbReference>
<evidence type="ECO:0000256" key="1">
    <source>
        <dbReference type="ARBA" id="ARBA00000085"/>
    </source>
</evidence>
<dbReference type="GO" id="GO:0004673">
    <property type="term" value="F:protein histidine kinase activity"/>
    <property type="evidence" value="ECO:0007669"/>
    <property type="project" value="UniProtKB-EC"/>
</dbReference>